<evidence type="ECO:0000259" key="4">
    <source>
        <dbReference type="Pfam" id="PF02678"/>
    </source>
</evidence>
<dbReference type="InterPro" id="IPR011051">
    <property type="entry name" value="RmlC_Cupin_sf"/>
</dbReference>
<feature type="binding site" evidence="2">
    <location>
        <position position="71"/>
    </location>
    <ligand>
        <name>Fe cation</name>
        <dbReference type="ChEBI" id="CHEBI:24875"/>
    </ligand>
</feature>
<feature type="binding site" evidence="2">
    <location>
        <position position="113"/>
    </location>
    <ligand>
        <name>Fe cation</name>
        <dbReference type="ChEBI" id="CHEBI:24875"/>
    </ligand>
</feature>
<keyword evidence="7" id="KW-1185">Reference proteome</keyword>
<feature type="binding site" evidence="2">
    <location>
        <position position="115"/>
    </location>
    <ligand>
        <name>Fe cation</name>
        <dbReference type="ChEBI" id="CHEBI:24875"/>
    </ligand>
</feature>
<dbReference type="GO" id="GO:0046872">
    <property type="term" value="F:metal ion binding"/>
    <property type="evidence" value="ECO:0007669"/>
    <property type="project" value="UniProtKB-KW"/>
</dbReference>
<evidence type="ECO:0000256" key="1">
    <source>
        <dbReference type="ARBA" id="ARBA00008416"/>
    </source>
</evidence>
<comment type="similarity">
    <text evidence="1 3">Belongs to the pirin family.</text>
</comment>
<dbReference type="KEGG" id="llp:GH975_03365"/>
<dbReference type="CDD" id="cd02909">
    <property type="entry name" value="cupin_pirin_N"/>
    <property type="match status" value="1"/>
</dbReference>
<dbReference type="InterPro" id="IPR012093">
    <property type="entry name" value="Pirin"/>
</dbReference>
<evidence type="ECO:0000313" key="6">
    <source>
        <dbReference type="EMBL" id="QGG79656.1"/>
    </source>
</evidence>
<dbReference type="SUPFAM" id="SSF51182">
    <property type="entry name" value="RmlC-like cupins"/>
    <property type="match status" value="1"/>
</dbReference>
<dbReference type="RefSeq" id="WP_153713160.1">
    <property type="nucleotide sequence ID" value="NZ_OZ244735.1"/>
</dbReference>
<feature type="domain" description="Pirin N-terminal" evidence="4">
    <location>
        <begin position="30"/>
        <end position="135"/>
    </location>
</feature>
<evidence type="ECO:0000259" key="5">
    <source>
        <dbReference type="Pfam" id="PF05726"/>
    </source>
</evidence>
<reference evidence="6 7" key="1">
    <citation type="submission" date="2019-11" db="EMBL/GenBank/DDBJ databases">
        <authorList>
            <person name="Khan S.A."/>
            <person name="Jeon C.O."/>
            <person name="Chun B.H."/>
        </authorList>
    </citation>
    <scope>NUCLEOTIDE SEQUENCE [LARGE SCALE GENOMIC DNA]</scope>
    <source>
        <strain evidence="6 7">IMCC 1097</strain>
    </source>
</reference>
<dbReference type="Pfam" id="PF02678">
    <property type="entry name" value="Pirin"/>
    <property type="match status" value="1"/>
</dbReference>
<feature type="domain" description="Pirin C-terminal" evidence="5">
    <location>
        <begin position="188"/>
        <end position="284"/>
    </location>
</feature>
<sequence length="307" mass="33962">MMSPLDTQHRNPEDALDTLIVPRARDLGGFHVRRALPSARRQMVGPFIFLDQMGPAQFDPGHGIDVRPHPHIGLSTVTYLYQGSILHADSLGTVQDINPGEVNWMTAGRGITHSERTRPALRDSGFALSGFQTWVALPEQHEDMAPDFEHHKRQALPLIEGEGKQVRLILGELYGARAPAKLSSPLFYADADIGAGQSLPLDQRHMDRAVFVVSGTITLGKDTFESGQLLVLRPGDALSLTATRDARVLLLGGDPLEGPRHIWWNFVSSSLEKLEHAKHQWQQEDWEQGQFTLPPSDNAEHIALPAN</sequence>
<dbReference type="InterPro" id="IPR014710">
    <property type="entry name" value="RmlC-like_jellyroll"/>
</dbReference>
<dbReference type="PANTHER" id="PTHR13903">
    <property type="entry name" value="PIRIN-RELATED"/>
    <property type="match status" value="1"/>
</dbReference>
<evidence type="ECO:0000313" key="7">
    <source>
        <dbReference type="Proteomes" id="UP000388235"/>
    </source>
</evidence>
<name>A0A5Q2QCB7_9GAMM</name>
<protein>
    <submittedName>
        <fullName evidence="6">Pirin family protein</fullName>
    </submittedName>
</protein>
<accession>A0A5Q2QCB7</accession>
<organism evidence="6 7">
    <name type="scientific">Litorivicinus lipolyticus</name>
    <dbReference type="NCBI Taxonomy" id="418701"/>
    <lineage>
        <taxon>Bacteria</taxon>
        <taxon>Pseudomonadati</taxon>
        <taxon>Pseudomonadota</taxon>
        <taxon>Gammaproteobacteria</taxon>
        <taxon>Oceanospirillales</taxon>
        <taxon>Litorivicinaceae</taxon>
        <taxon>Litorivicinus</taxon>
    </lineage>
</organism>
<dbReference type="PIRSF" id="PIRSF006232">
    <property type="entry name" value="Pirin"/>
    <property type="match status" value="1"/>
</dbReference>
<gene>
    <name evidence="6" type="ORF">GH975_03365</name>
</gene>
<dbReference type="Proteomes" id="UP000388235">
    <property type="component" value="Chromosome"/>
</dbReference>
<evidence type="ECO:0000256" key="2">
    <source>
        <dbReference type="PIRSR" id="PIRSR006232-1"/>
    </source>
</evidence>
<dbReference type="OrthoDB" id="9780903at2"/>
<keyword evidence="2" id="KW-0479">Metal-binding</keyword>
<feature type="binding site" evidence="2">
    <location>
        <position position="69"/>
    </location>
    <ligand>
        <name>Fe cation</name>
        <dbReference type="ChEBI" id="CHEBI:24875"/>
    </ligand>
</feature>
<dbReference type="CDD" id="cd02247">
    <property type="entry name" value="cupin_pirin_C"/>
    <property type="match status" value="1"/>
</dbReference>
<comment type="cofactor">
    <cofactor evidence="2">
        <name>Fe cation</name>
        <dbReference type="ChEBI" id="CHEBI:24875"/>
    </cofactor>
    <text evidence="2">Binds 1 Fe cation per subunit.</text>
</comment>
<dbReference type="PANTHER" id="PTHR13903:SF8">
    <property type="entry name" value="PIRIN"/>
    <property type="match status" value="1"/>
</dbReference>
<dbReference type="EMBL" id="CP045871">
    <property type="protein sequence ID" value="QGG79656.1"/>
    <property type="molecule type" value="Genomic_DNA"/>
</dbReference>
<dbReference type="Gene3D" id="2.60.120.10">
    <property type="entry name" value="Jelly Rolls"/>
    <property type="match status" value="2"/>
</dbReference>
<dbReference type="AlphaFoldDB" id="A0A5Q2QCB7"/>
<dbReference type="Pfam" id="PF05726">
    <property type="entry name" value="Pirin_C"/>
    <property type="match status" value="1"/>
</dbReference>
<dbReference type="InterPro" id="IPR008778">
    <property type="entry name" value="Pirin_C_dom"/>
</dbReference>
<evidence type="ECO:0000256" key="3">
    <source>
        <dbReference type="RuleBase" id="RU003457"/>
    </source>
</evidence>
<dbReference type="InterPro" id="IPR003829">
    <property type="entry name" value="Pirin_N_dom"/>
</dbReference>
<proteinExistence type="inferred from homology"/>
<keyword evidence="2" id="KW-0408">Iron</keyword>